<dbReference type="PANTHER" id="PTHR34216:SF3">
    <property type="entry name" value="POLY-BETA-1,6-N-ACETYL-D-GLUCOSAMINE N-DEACETYLASE"/>
    <property type="match status" value="1"/>
</dbReference>
<evidence type="ECO:0000259" key="3">
    <source>
        <dbReference type="PROSITE" id="PS51677"/>
    </source>
</evidence>
<evidence type="ECO:0000313" key="4">
    <source>
        <dbReference type="EMBL" id="MDP5272929.1"/>
    </source>
</evidence>
<evidence type="ECO:0000256" key="1">
    <source>
        <dbReference type="ARBA" id="ARBA00004613"/>
    </source>
</evidence>
<accession>A0ABT9IUA2</accession>
<dbReference type="PANTHER" id="PTHR34216">
    <property type="match status" value="1"/>
</dbReference>
<dbReference type="Pfam" id="PF01522">
    <property type="entry name" value="Polysacc_deac_1"/>
    <property type="match status" value="1"/>
</dbReference>
<dbReference type="RefSeq" id="WP_305990227.1">
    <property type="nucleotide sequence ID" value="NZ_JAVAMP010000001.1"/>
</dbReference>
<dbReference type="Gene3D" id="3.20.20.370">
    <property type="entry name" value="Glycoside hydrolase/deacetylase"/>
    <property type="match status" value="1"/>
</dbReference>
<dbReference type="CDD" id="cd10969">
    <property type="entry name" value="CE4_Ecf1_like_5s"/>
    <property type="match status" value="1"/>
</dbReference>
<keyword evidence="5" id="KW-1185">Reference proteome</keyword>
<dbReference type="InterPro" id="IPR051398">
    <property type="entry name" value="Polysacch_Deacetylase"/>
</dbReference>
<feature type="domain" description="NodB homology" evidence="3">
    <location>
        <begin position="73"/>
        <end position="263"/>
    </location>
</feature>
<dbReference type="InterPro" id="IPR011330">
    <property type="entry name" value="Glyco_hydro/deAcase_b/a-brl"/>
</dbReference>
<keyword evidence="2" id="KW-0732">Signal</keyword>
<comment type="subcellular location">
    <subcellularLocation>
        <location evidence="1">Secreted</location>
    </subcellularLocation>
</comment>
<comment type="caution">
    <text evidence="4">The sequence shown here is derived from an EMBL/GenBank/DDBJ whole genome shotgun (WGS) entry which is preliminary data.</text>
</comment>
<dbReference type="PROSITE" id="PS51677">
    <property type="entry name" value="NODB"/>
    <property type="match status" value="1"/>
</dbReference>
<dbReference type="Proteomes" id="UP001231941">
    <property type="component" value="Unassembled WGS sequence"/>
</dbReference>
<name>A0ABT9IUA2_9BACL</name>
<keyword evidence="4" id="KW-0378">Hydrolase</keyword>
<dbReference type="EMBL" id="JAVAMP010000001">
    <property type="protein sequence ID" value="MDP5272929.1"/>
    <property type="molecule type" value="Genomic_DNA"/>
</dbReference>
<dbReference type="GO" id="GO:0016787">
    <property type="term" value="F:hydrolase activity"/>
    <property type="evidence" value="ECO:0007669"/>
    <property type="project" value="UniProtKB-KW"/>
</dbReference>
<protein>
    <submittedName>
        <fullName evidence="4">Polysaccharide deacetylase family protein</fullName>
        <ecNumber evidence="4">3.-.-.-</ecNumber>
    </submittedName>
</protein>
<evidence type="ECO:0000256" key="2">
    <source>
        <dbReference type="ARBA" id="ARBA00022729"/>
    </source>
</evidence>
<reference evidence="4 5" key="1">
    <citation type="submission" date="2023-08" db="EMBL/GenBank/DDBJ databases">
        <authorList>
            <person name="Park J.-S."/>
        </authorList>
    </citation>
    <scope>NUCLEOTIDE SEQUENCE [LARGE SCALE GENOMIC DNA]</scope>
    <source>
        <strain evidence="4 5">2205SS18-9</strain>
    </source>
</reference>
<organism evidence="4 5">
    <name type="scientific">Chengkuizengella axinellae</name>
    <dbReference type="NCBI Taxonomy" id="3064388"/>
    <lineage>
        <taxon>Bacteria</taxon>
        <taxon>Bacillati</taxon>
        <taxon>Bacillota</taxon>
        <taxon>Bacilli</taxon>
        <taxon>Bacillales</taxon>
        <taxon>Paenibacillaceae</taxon>
        <taxon>Chengkuizengella</taxon>
    </lineage>
</organism>
<proteinExistence type="predicted"/>
<evidence type="ECO:0000313" key="5">
    <source>
        <dbReference type="Proteomes" id="UP001231941"/>
    </source>
</evidence>
<gene>
    <name evidence="4" type="ORF">Q5Y73_02310</name>
</gene>
<dbReference type="EC" id="3.-.-.-" evidence="4"/>
<dbReference type="InterPro" id="IPR002509">
    <property type="entry name" value="NODB_dom"/>
</dbReference>
<dbReference type="SUPFAM" id="SSF88713">
    <property type="entry name" value="Glycoside hydrolase/deacetylase"/>
    <property type="match status" value="1"/>
</dbReference>
<sequence length="263" mass="30522">MWGVTNEKIYYVNTNEKLPVLMYHHFSDQSSSTSVKPDDFEQQMKYLKDQGYTTILVSELINYTNNNLPLPDKPVLITMDDGYSSNYEYAYPILKELNMKATFYVVVDQMGETPGVIEHFSWEQAKEMYESGLIDIQSHSYNSHSKETIENKPLLTYPIHEHETEAQYIQRIRQDLLLAKEEIEKNLGNEVISFAYPFGSFNEATEEIAKEVGYQLTLTVRNGINNANDDFFLLNRINVPGGYSGADIVKEIEKKFYFFGFRF</sequence>